<proteinExistence type="predicted"/>
<sequence>MRHKYLLLSALLPLCAFSQSNLSTDTMIFSEQPAGKHSVVHSYSNESVLPNQESTVERSIDFPTQIIRISSSLKDQQVDCDQVNLIIDKILIQNITPDKFTYNIYIVCEYDPETNFAIDFKLHSYFDPINDKAVEYLKSYLSEYNGADFLGTKLNIESAKGLVISLNIIAGFKKNPNTPPFLEYRKDRNNFYFKSNYEMKNKLIADIYQNFFSNDPDVILPFINKWFYTYADTIYKAVLRDANYVELQPERIFLMESGNEIFVSDLKYYFIHNCNKYENKRCLEQGSLTEETSL</sequence>
<dbReference type="KEGG" id="lfa:LFA_0935"/>
<organism evidence="2 3">
    <name type="scientific">Legionella fallonii LLAP-10</name>
    <dbReference type="NCBI Taxonomy" id="1212491"/>
    <lineage>
        <taxon>Bacteria</taxon>
        <taxon>Pseudomonadati</taxon>
        <taxon>Pseudomonadota</taxon>
        <taxon>Gammaproteobacteria</taxon>
        <taxon>Legionellales</taxon>
        <taxon>Legionellaceae</taxon>
        <taxon>Legionella</taxon>
    </lineage>
</organism>
<dbReference type="RefSeq" id="WP_045095050.1">
    <property type="nucleotide sequence ID" value="NZ_LN614827.1"/>
</dbReference>
<dbReference type="CDD" id="cd21108">
    <property type="entry name" value="Lpg0189-like"/>
    <property type="match status" value="1"/>
</dbReference>
<accession>A0A098G1N3</accession>
<dbReference type="Proteomes" id="UP000032430">
    <property type="component" value="Chromosome I"/>
</dbReference>
<reference evidence="3" key="1">
    <citation type="submission" date="2014-09" db="EMBL/GenBank/DDBJ databases">
        <authorList>
            <person name="Gomez-Valero L."/>
        </authorList>
    </citation>
    <scope>NUCLEOTIDE SEQUENCE [LARGE SCALE GENOMIC DNA]</scope>
    <source>
        <strain evidence="3">ATCC700992</strain>
    </source>
</reference>
<dbReference type="OrthoDB" id="5646153at2"/>
<dbReference type="EMBL" id="LN614827">
    <property type="protein sequence ID" value="CEG56377.1"/>
    <property type="molecule type" value="Genomic_DNA"/>
</dbReference>
<gene>
    <name evidence="2" type="ORF">LFA_0935</name>
</gene>
<evidence type="ECO:0000256" key="1">
    <source>
        <dbReference type="SAM" id="SignalP"/>
    </source>
</evidence>
<dbReference type="InterPro" id="IPR056213">
    <property type="entry name" value="NttE-like"/>
</dbReference>
<dbReference type="HOGENOM" id="CLU_965743_0_0_6"/>
<feature type="chain" id="PRO_5001942058" evidence="1">
    <location>
        <begin position="24"/>
        <end position="294"/>
    </location>
</feature>
<keyword evidence="3" id="KW-1185">Reference proteome</keyword>
<protein>
    <submittedName>
        <fullName evidence="2">Uncharacterized protein</fullName>
    </submittedName>
</protein>
<feature type="signal peptide" evidence="1">
    <location>
        <begin position="1"/>
        <end position="23"/>
    </location>
</feature>
<keyword evidence="1" id="KW-0732">Signal</keyword>
<dbReference type="Pfam" id="PF24274">
    <property type="entry name" value="NttE"/>
    <property type="match status" value="1"/>
</dbReference>
<evidence type="ECO:0000313" key="3">
    <source>
        <dbReference type="Proteomes" id="UP000032430"/>
    </source>
</evidence>
<name>A0A098G1N3_9GAMM</name>
<dbReference type="NCBIfam" id="NF037977">
    <property type="entry name" value="Lpg0189_fam"/>
    <property type="match status" value="1"/>
</dbReference>
<dbReference type="STRING" id="1212491.LFA_0935"/>
<dbReference type="AlphaFoldDB" id="A0A098G1N3"/>
<evidence type="ECO:0000313" key="2">
    <source>
        <dbReference type="EMBL" id="CEG56377.1"/>
    </source>
</evidence>